<gene>
    <name evidence="3" type="ORF">Acr_01g0013080</name>
</gene>
<evidence type="ECO:0000256" key="1">
    <source>
        <dbReference type="SAM" id="Phobius"/>
    </source>
</evidence>
<comment type="caution">
    <text evidence="3">The sequence shown here is derived from an EMBL/GenBank/DDBJ whole genome shotgun (WGS) entry which is preliminary data.</text>
</comment>
<dbReference type="InterPro" id="IPR019455">
    <property type="entry name" value="Acetolactate_synth_ssu_C"/>
</dbReference>
<keyword evidence="1" id="KW-1133">Transmembrane helix</keyword>
<feature type="domain" description="Acetolactate synthase small subunit C-terminal" evidence="2">
    <location>
        <begin position="399"/>
        <end position="446"/>
    </location>
</feature>
<sequence>MKEAIYQRERGRGGGRAHNSLLSVEGKKMTVILTVLISGKLEALIPWIGLYVAATSLVFLIAIAAAAFVGFRSEEELPEKFSKNTINEADHLIHKGQKRQPRNLKKLLDKSTDFNWVAQLSDQVVSLNSQEPLNCWALPLVTLTSIAIAISKTKKNIVHHLVLSVSEGLLYVDHIKKSREDKGNTINNRKAVHTLWLRVELHHKWIDKDLHNIIPKGSSAPETLEMLANISTNIVVKSNTDMNGYWPFKCFSSSIEKRSENVQLAARILGEIEEENPLAIDSSSNEGAGASGPGDFLVGSDIGSKKVCLVHWFNSICVWVQLDSQVCRFDLDRWSDRLGGWVTVKDCFNVLVAGGDGGGSAREGGSDTMKLANWFNNFTRLVDLHEVRDMTHFPFAEWELMLIKISVNAAARRDVLDIASIFRAKAVDVSDHTITLELTGDLHKIRGGFKWWHERGVWHWYMNRVWIPGASGIFVSVVTAPRGFITCMGGAKKG</sequence>
<keyword evidence="1" id="KW-0812">Transmembrane</keyword>
<dbReference type="Proteomes" id="UP000585474">
    <property type="component" value="Unassembled WGS sequence"/>
</dbReference>
<dbReference type="AlphaFoldDB" id="A0A7J0E6C3"/>
<evidence type="ECO:0000313" key="4">
    <source>
        <dbReference type="Proteomes" id="UP000585474"/>
    </source>
</evidence>
<dbReference type="Gene3D" id="3.30.70.1150">
    <property type="entry name" value="ACT-like. Chain A, domain 2"/>
    <property type="match status" value="1"/>
</dbReference>
<dbReference type="OrthoDB" id="1915303at2759"/>
<accession>A0A7J0E6C3</accession>
<dbReference type="EMBL" id="BJWL01000001">
    <property type="protein sequence ID" value="GFY81499.1"/>
    <property type="molecule type" value="Genomic_DNA"/>
</dbReference>
<proteinExistence type="predicted"/>
<protein>
    <submittedName>
        <fullName evidence="3">ACT domain-containing small subunit of acetolactate synthase protein</fullName>
    </submittedName>
</protein>
<feature type="transmembrane region" description="Helical" evidence="1">
    <location>
        <begin position="48"/>
        <end position="71"/>
    </location>
</feature>
<evidence type="ECO:0000313" key="3">
    <source>
        <dbReference type="EMBL" id="GFY81499.1"/>
    </source>
</evidence>
<keyword evidence="1" id="KW-0472">Membrane</keyword>
<dbReference type="InterPro" id="IPR027271">
    <property type="entry name" value="Acetolactate_synth/TF_NikR_C"/>
</dbReference>
<reference evidence="3 4" key="1">
    <citation type="submission" date="2019-07" db="EMBL/GenBank/DDBJ databases">
        <title>De Novo Assembly of kiwifruit Actinidia rufa.</title>
        <authorList>
            <person name="Sugita-Konishi S."/>
            <person name="Sato K."/>
            <person name="Mori E."/>
            <person name="Abe Y."/>
            <person name="Kisaki G."/>
            <person name="Hamano K."/>
            <person name="Suezawa K."/>
            <person name="Otani M."/>
            <person name="Fukuda T."/>
            <person name="Manabe T."/>
            <person name="Gomi K."/>
            <person name="Tabuchi M."/>
            <person name="Akimitsu K."/>
            <person name="Kataoka I."/>
        </authorList>
    </citation>
    <scope>NUCLEOTIDE SEQUENCE [LARGE SCALE GENOMIC DNA]</scope>
    <source>
        <strain evidence="4">cv. Fuchu</strain>
    </source>
</reference>
<name>A0A7J0E6C3_9ERIC</name>
<dbReference type="Pfam" id="PF10369">
    <property type="entry name" value="ALS_ss_C"/>
    <property type="match status" value="1"/>
</dbReference>
<evidence type="ECO:0000259" key="2">
    <source>
        <dbReference type="Pfam" id="PF10369"/>
    </source>
</evidence>
<keyword evidence="4" id="KW-1185">Reference proteome</keyword>
<dbReference type="SUPFAM" id="SSF55021">
    <property type="entry name" value="ACT-like"/>
    <property type="match status" value="1"/>
</dbReference>
<dbReference type="PANTHER" id="PTHR35307:SF3">
    <property type="entry name" value="DUF4220 DOMAIN-CONTAINING PROTEIN"/>
    <property type="match status" value="1"/>
</dbReference>
<dbReference type="PANTHER" id="PTHR35307">
    <property type="entry name" value="PROTEIN, PUTATIVE-RELATED"/>
    <property type="match status" value="1"/>
</dbReference>
<organism evidence="3 4">
    <name type="scientific">Actinidia rufa</name>
    <dbReference type="NCBI Taxonomy" id="165716"/>
    <lineage>
        <taxon>Eukaryota</taxon>
        <taxon>Viridiplantae</taxon>
        <taxon>Streptophyta</taxon>
        <taxon>Embryophyta</taxon>
        <taxon>Tracheophyta</taxon>
        <taxon>Spermatophyta</taxon>
        <taxon>Magnoliopsida</taxon>
        <taxon>eudicotyledons</taxon>
        <taxon>Gunneridae</taxon>
        <taxon>Pentapetalae</taxon>
        <taxon>asterids</taxon>
        <taxon>Ericales</taxon>
        <taxon>Actinidiaceae</taxon>
        <taxon>Actinidia</taxon>
    </lineage>
</organism>
<dbReference type="InterPro" id="IPR045865">
    <property type="entry name" value="ACT-like_dom_sf"/>
</dbReference>